<dbReference type="Proteomes" id="UP000813423">
    <property type="component" value="Unassembled WGS sequence"/>
</dbReference>
<sequence>MAFHSDDRPLLPADLEQTSPDMASADDHSSIYYIYRERNDPMLITTTQQPKTQKQRRKKQKEDPSSIQDPNGYFVHRPYLSFARPPRTLRSGASRDGRTICLIHSYAGWRRWRLQFGRDLGEAIDPRGVVQWQRRSNADNSVKADGDLKGYRVRSWRLWGESGKAYHREANSKREQGMWTEDDPAGYRPLRATEACWLTWTAPFSKRTREYAFSYEGVDFVWKGTKNLPEECKLARRLMPVHHLKLVAILPAKLAEEAEEVVVGYFICSAEADEYGTLVIENSKICDILGIDKMPEDMELARVKGARPAKMHDMIMATAVCMIIGEWQKRKTAVGVLFGLLFAGAMSPAQM</sequence>
<feature type="region of interest" description="Disordered" evidence="1">
    <location>
        <begin position="1"/>
        <end position="24"/>
    </location>
</feature>
<gene>
    <name evidence="2" type="ORF">KXV57_007115</name>
</gene>
<reference evidence="2" key="1">
    <citation type="submission" date="2021-08" db="EMBL/GenBank/DDBJ databases">
        <title>Global Aspergillus fumigatus from environmental and clinical sources.</title>
        <authorList>
            <person name="Barber A."/>
            <person name="Sae-Ong T."/>
        </authorList>
    </citation>
    <scope>NUCLEOTIDE SEQUENCE</scope>
    <source>
        <strain evidence="2">NRZ-2016-071</strain>
    </source>
</reference>
<feature type="region of interest" description="Disordered" evidence="1">
    <location>
        <begin position="42"/>
        <end position="71"/>
    </location>
</feature>
<comment type="caution">
    <text evidence="2">The sequence shown here is derived from an EMBL/GenBank/DDBJ whole genome shotgun (WGS) entry which is preliminary data.</text>
</comment>
<evidence type="ECO:0000313" key="2">
    <source>
        <dbReference type="EMBL" id="KAH1902931.1"/>
    </source>
</evidence>
<proteinExistence type="predicted"/>
<name>A0A229WRV1_ASPFM</name>
<evidence type="ECO:0000256" key="1">
    <source>
        <dbReference type="SAM" id="MobiDB-lite"/>
    </source>
</evidence>
<organism evidence="2 3">
    <name type="scientific">Aspergillus fumigatus</name>
    <name type="common">Neosartorya fumigata</name>
    <dbReference type="NCBI Taxonomy" id="746128"/>
    <lineage>
        <taxon>Eukaryota</taxon>
        <taxon>Fungi</taxon>
        <taxon>Dikarya</taxon>
        <taxon>Ascomycota</taxon>
        <taxon>Pezizomycotina</taxon>
        <taxon>Eurotiomycetes</taxon>
        <taxon>Eurotiomycetidae</taxon>
        <taxon>Eurotiales</taxon>
        <taxon>Aspergillaceae</taxon>
        <taxon>Aspergillus</taxon>
        <taxon>Aspergillus subgen. Fumigati</taxon>
    </lineage>
</organism>
<protein>
    <submittedName>
        <fullName evidence="2">Uncharacterized protein</fullName>
    </submittedName>
</protein>
<dbReference type="EMBL" id="JAIBSC010000055">
    <property type="protein sequence ID" value="KAH1902931.1"/>
    <property type="molecule type" value="Genomic_DNA"/>
</dbReference>
<accession>A0A229WRV1</accession>
<dbReference type="OMA" id="WRVWGES"/>
<dbReference type="AlphaFoldDB" id="A0A229WRV1"/>
<evidence type="ECO:0000313" key="3">
    <source>
        <dbReference type="Proteomes" id="UP000813423"/>
    </source>
</evidence>